<evidence type="ECO:0000313" key="2">
    <source>
        <dbReference type="EMBL" id="SPD88002.1"/>
    </source>
</evidence>
<feature type="transmembrane region" description="Helical" evidence="1">
    <location>
        <begin position="6"/>
        <end position="23"/>
    </location>
</feature>
<evidence type="ECO:0000256" key="1">
    <source>
        <dbReference type="SAM" id="Phobius"/>
    </source>
</evidence>
<proteinExistence type="predicted"/>
<dbReference type="AlphaFoldDB" id="A0A2N9JK85"/>
<gene>
    <name evidence="2" type="ORF">MPLG2_2972</name>
</gene>
<organism evidence="2 3">
    <name type="scientific">Micropruina glycogenica</name>
    <dbReference type="NCBI Taxonomy" id="75385"/>
    <lineage>
        <taxon>Bacteria</taxon>
        <taxon>Bacillati</taxon>
        <taxon>Actinomycetota</taxon>
        <taxon>Actinomycetes</taxon>
        <taxon>Propionibacteriales</taxon>
        <taxon>Nocardioidaceae</taxon>
        <taxon>Micropruina</taxon>
    </lineage>
</organism>
<accession>A0A2N9JK85</accession>
<keyword evidence="1" id="KW-1133">Transmembrane helix</keyword>
<keyword evidence="1" id="KW-0812">Transmembrane</keyword>
<dbReference type="Proteomes" id="UP000238164">
    <property type="component" value="Chromosome 1"/>
</dbReference>
<dbReference type="KEGG" id="mgg:MPLG2_2972"/>
<keyword evidence="3" id="KW-1185">Reference proteome</keyword>
<dbReference type="EMBL" id="LT985188">
    <property type="protein sequence ID" value="SPD88002.1"/>
    <property type="molecule type" value="Genomic_DNA"/>
</dbReference>
<reference evidence="2 3" key="1">
    <citation type="submission" date="2018-02" db="EMBL/GenBank/DDBJ databases">
        <authorList>
            <person name="Cohen D.B."/>
            <person name="Kent A.D."/>
        </authorList>
    </citation>
    <scope>NUCLEOTIDE SEQUENCE [LARGE SCALE GENOMIC DNA]</scope>
    <source>
        <strain evidence="2">1</strain>
    </source>
</reference>
<evidence type="ECO:0000313" key="3">
    <source>
        <dbReference type="Proteomes" id="UP000238164"/>
    </source>
</evidence>
<sequence length="146" mass="15401">MSNGVIYGALIGAVIGLVVLLMTTMGKSSRDTAVVQGPTDQVLATVRGWAAANGYHESNEGGTLVFKHGTGVLTAVTMMTLTQVPSGHQLQAWIVMNALVAKRDLALSDPSFVGGIPRKSQRDKFNQLLAALGHPPVGDHTRRQLA</sequence>
<name>A0A2N9JK85_9ACTN</name>
<keyword evidence="1" id="KW-0472">Membrane</keyword>
<dbReference type="RefSeq" id="WP_105186607.1">
    <property type="nucleotide sequence ID" value="NZ_BAAAGO010000035.1"/>
</dbReference>
<protein>
    <submittedName>
        <fullName evidence="2">Uncharacterized protein</fullName>
    </submittedName>
</protein>